<protein>
    <submittedName>
        <fullName evidence="4">P-loop containing nucleoside triphosphate hydrolase protein</fullName>
    </submittedName>
</protein>
<evidence type="ECO:0000256" key="2">
    <source>
        <dbReference type="SAM" id="MobiDB-lite"/>
    </source>
</evidence>
<evidence type="ECO:0000259" key="3">
    <source>
        <dbReference type="Pfam" id="PF01926"/>
    </source>
</evidence>
<evidence type="ECO:0000313" key="4">
    <source>
        <dbReference type="EMBL" id="KAK3384723.1"/>
    </source>
</evidence>
<dbReference type="Pfam" id="PF01926">
    <property type="entry name" value="MMR_HSR1"/>
    <property type="match status" value="1"/>
</dbReference>
<feature type="region of interest" description="Disordered" evidence="2">
    <location>
        <begin position="388"/>
        <end position="410"/>
    </location>
</feature>
<keyword evidence="1" id="KW-0175">Coiled coil</keyword>
<dbReference type="InterPro" id="IPR006073">
    <property type="entry name" value="GTP-bd"/>
</dbReference>
<dbReference type="Proteomes" id="UP001287356">
    <property type="component" value="Unassembled WGS sequence"/>
</dbReference>
<reference evidence="4" key="1">
    <citation type="journal article" date="2023" name="Mol. Phylogenet. Evol.">
        <title>Genome-scale phylogeny and comparative genomics of the fungal order Sordariales.</title>
        <authorList>
            <person name="Hensen N."/>
            <person name="Bonometti L."/>
            <person name="Westerberg I."/>
            <person name="Brannstrom I.O."/>
            <person name="Guillou S."/>
            <person name="Cros-Aarteil S."/>
            <person name="Calhoun S."/>
            <person name="Haridas S."/>
            <person name="Kuo A."/>
            <person name="Mondo S."/>
            <person name="Pangilinan J."/>
            <person name="Riley R."/>
            <person name="LaButti K."/>
            <person name="Andreopoulos B."/>
            <person name="Lipzen A."/>
            <person name="Chen C."/>
            <person name="Yan M."/>
            <person name="Daum C."/>
            <person name="Ng V."/>
            <person name="Clum A."/>
            <person name="Steindorff A."/>
            <person name="Ohm R.A."/>
            <person name="Martin F."/>
            <person name="Silar P."/>
            <person name="Natvig D.O."/>
            <person name="Lalanne C."/>
            <person name="Gautier V."/>
            <person name="Ament-Velasquez S.L."/>
            <person name="Kruys A."/>
            <person name="Hutchinson M.I."/>
            <person name="Powell A.J."/>
            <person name="Barry K."/>
            <person name="Miller A.N."/>
            <person name="Grigoriev I.V."/>
            <person name="Debuchy R."/>
            <person name="Gladieux P."/>
            <person name="Hiltunen Thoren M."/>
            <person name="Johannesson H."/>
        </authorList>
    </citation>
    <scope>NUCLEOTIDE SEQUENCE</scope>
    <source>
        <strain evidence="4">CBS 958.72</strain>
    </source>
</reference>
<proteinExistence type="predicted"/>
<dbReference type="SUPFAM" id="SSF52540">
    <property type="entry name" value="P-loop containing nucleoside triphosphate hydrolases"/>
    <property type="match status" value="1"/>
</dbReference>
<name>A0AAE0NND9_9PEZI</name>
<keyword evidence="5" id="KW-1185">Reference proteome</keyword>
<gene>
    <name evidence="4" type="ORF">B0T24DRAFT_564375</name>
</gene>
<dbReference type="AlphaFoldDB" id="A0AAE0NND9"/>
<feature type="compositionally biased region" description="Basic and acidic residues" evidence="2">
    <location>
        <begin position="320"/>
        <end position="329"/>
    </location>
</feature>
<reference evidence="4" key="2">
    <citation type="submission" date="2023-06" db="EMBL/GenBank/DDBJ databases">
        <authorList>
            <consortium name="Lawrence Berkeley National Laboratory"/>
            <person name="Haridas S."/>
            <person name="Hensen N."/>
            <person name="Bonometti L."/>
            <person name="Westerberg I."/>
            <person name="Brannstrom I.O."/>
            <person name="Guillou S."/>
            <person name="Cros-Aarteil S."/>
            <person name="Calhoun S."/>
            <person name="Kuo A."/>
            <person name="Mondo S."/>
            <person name="Pangilinan J."/>
            <person name="Riley R."/>
            <person name="Labutti K."/>
            <person name="Andreopoulos B."/>
            <person name="Lipzen A."/>
            <person name="Chen C."/>
            <person name="Yanf M."/>
            <person name="Daum C."/>
            <person name="Ng V."/>
            <person name="Clum A."/>
            <person name="Steindorff A."/>
            <person name="Ohm R."/>
            <person name="Martin F."/>
            <person name="Silar P."/>
            <person name="Natvig D."/>
            <person name="Lalanne C."/>
            <person name="Gautier V."/>
            <person name="Ament-Velasquez S.L."/>
            <person name="Kruys A."/>
            <person name="Hutchinson M.I."/>
            <person name="Powell A.J."/>
            <person name="Barry K."/>
            <person name="Miller A.N."/>
            <person name="Grigoriev I.V."/>
            <person name="Debuchy R."/>
            <person name="Gladieux P."/>
            <person name="Thoren M.H."/>
            <person name="Johannesson H."/>
        </authorList>
    </citation>
    <scope>NUCLEOTIDE SEQUENCE</scope>
    <source>
        <strain evidence="4">CBS 958.72</strain>
    </source>
</reference>
<evidence type="ECO:0000256" key="1">
    <source>
        <dbReference type="SAM" id="Coils"/>
    </source>
</evidence>
<accession>A0AAE0NND9</accession>
<dbReference type="Gene3D" id="3.40.50.300">
    <property type="entry name" value="P-loop containing nucleotide triphosphate hydrolases"/>
    <property type="match status" value="1"/>
</dbReference>
<sequence>MADAGFIILVGMTGSGKSTFISRLTGQTSEAGVGHSLASATVDTACYTAAIDGRRVVRLVDTPGFDDTSRPAGDILHSIATRLAAIQEARQRVAGIIFVHRITDVRLGGAAVKTLRVVQRLCGPAAYGRVLLATTMWADAAFRSGGRAAAEAREDQLRAYWDGDDLFAGRSAGVVRHEADDGESARAVVNALLNGTAAAGRLLPPLQIQRELVEYGVPLDETEAGRYVRGEELQAAKERLDRELAELQRAVEDTARMRNQQATRAGAAGGGGEVVAVGDARAVGVGVDVGEVALSRAPVGERQASQESISISPWRRRSAARGDAKHDSDIIQQQLLDEEEEEGGDSSDRFMGQLMGWAQRIRPPWGNLALWPRTGDAEGARAGRAGSVGGLFGPSKPAGASTADLAYGGQ</sequence>
<keyword evidence="4" id="KW-0378">Hydrolase</keyword>
<evidence type="ECO:0000313" key="5">
    <source>
        <dbReference type="Proteomes" id="UP001287356"/>
    </source>
</evidence>
<dbReference type="GO" id="GO:0016787">
    <property type="term" value="F:hydrolase activity"/>
    <property type="evidence" value="ECO:0007669"/>
    <property type="project" value="UniProtKB-KW"/>
</dbReference>
<organism evidence="4 5">
    <name type="scientific">Lasiosphaeria ovina</name>
    <dbReference type="NCBI Taxonomy" id="92902"/>
    <lineage>
        <taxon>Eukaryota</taxon>
        <taxon>Fungi</taxon>
        <taxon>Dikarya</taxon>
        <taxon>Ascomycota</taxon>
        <taxon>Pezizomycotina</taxon>
        <taxon>Sordariomycetes</taxon>
        <taxon>Sordariomycetidae</taxon>
        <taxon>Sordariales</taxon>
        <taxon>Lasiosphaeriaceae</taxon>
        <taxon>Lasiosphaeria</taxon>
    </lineage>
</organism>
<feature type="coiled-coil region" evidence="1">
    <location>
        <begin position="230"/>
        <end position="260"/>
    </location>
</feature>
<comment type="caution">
    <text evidence="4">The sequence shown here is derived from an EMBL/GenBank/DDBJ whole genome shotgun (WGS) entry which is preliminary data.</text>
</comment>
<feature type="domain" description="G" evidence="3">
    <location>
        <begin position="7"/>
        <end position="99"/>
    </location>
</feature>
<feature type="region of interest" description="Disordered" evidence="2">
    <location>
        <begin position="298"/>
        <end position="329"/>
    </location>
</feature>
<dbReference type="InterPro" id="IPR027417">
    <property type="entry name" value="P-loop_NTPase"/>
</dbReference>
<dbReference type="GO" id="GO:0005525">
    <property type="term" value="F:GTP binding"/>
    <property type="evidence" value="ECO:0007669"/>
    <property type="project" value="InterPro"/>
</dbReference>
<dbReference type="EMBL" id="JAULSN010000001">
    <property type="protein sequence ID" value="KAK3384723.1"/>
    <property type="molecule type" value="Genomic_DNA"/>
</dbReference>